<evidence type="ECO:0000259" key="12">
    <source>
        <dbReference type="Pfam" id="PF02823"/>
    </source>
</evidence>
<protein>
    <recommendedName>
        <fullName evidence="10">ATP synthase epsilon chain</fullName>
    </recommendedName>
    <alternativeName>
        <fullName evidence="10">ATP synthase F1 sector epsilon subunit</fullName>
    </alternativeName>
    <alternativeName>
        <fullName evidence="10">F-ATPase epsilon subunit</fullName>
    </alternativeName>
</protein>
<evidence type="ECO:0000256" key="7">
    <source>
        <dbReference type="ARBA" id="ARBA00023136"/>
    </source>
</evidence>
<dbReference type="InterPro" id="IPR020546">
    <property type="entry name" value="ATP_synth_F1_dsu/esu_N"/>
</dbReference>
<feature type="domain" description="ATP synthase F1 complex delta/epsilon subunit N-terminal" evidence="12">
    <location>
        <begin position="7"/>
        <end position="85"/>
    </location>
</feature>
<dbReference type="GO" id="GO:0012505">
    <property type="term" value="C:endomembrane system"/>
    <property type="evidence" value="ECO:0007669"/>
    <property type="project" value="UniProtKB-SubCell"/>
</dbReference>
<comment type="similarity">
    <text evidence="3 10 11">Belongs to the ATPase epsilon chain family.</text>
</comment>
<evidence type="ECO:0000256" key="5">
    <source>
        <dbReference type="ARBA" id="ARBA00022781"/>
    </source>
</evidence>
<evidence type="ECO:0000313" key="14">
    <source>
        <dbReference type="Proteomes" id="UP000199150"/>
    </source>
</evidence>
<name>A0A1G4RK49_9CAUL</name>
<evidence type="ECO:0000256" key="10">
    <source>
        <dbReference type="HAMAP-Rule" id="MF_00530"/>
    </source>
</evidence>
<dbReference type="RefSeq" id="WP_090647005.1">
    <property type="nucleotide sequence ID" value="NZ_CBCRYE010000006.1"/>
</dbReference>
<keyword evidence="9 10" id="KW-0066">ATP synthesis</keyword>
<reference evidence="14" key="1">
    <citation type="submission" date="2016-10" db="EMBL/GenBank/DDBJ databases">
        <authorList>
            <person name="Varghese N."/>
            <person name="Submissions S."/>
        </authorList>
    </citation>
    <scope>NUCLEOTIDE SEQUENCE [LARGE SCALE GENOMIC DNA]</scope>
    <source>
        <strain evidence="14">CGMCC 1.3431</strain>
    </source>
</reference>
<keyword evidence="10" id="KW-1003">Cell membrane</keyword>
<dbReference type="AlphaFoldDB" id="A0A1G4RK49"/>
<evidence type="ECO:0000256" key="11">
    <source>
        <dbReference type="RuleBase" id="RU003656"/>
    </source>
</evidence>
<evidence type="ECO:0000256" key="4">
    <source>
        <dbReference type="ARBA" id="ARBA00022448"/>
    </source>
</evidence>
<comment type="subcellular location">
    <subcellularLocation>
        <location evidence="10">Cell membrane</location>
        <topology evidence="10">Peripheral membrane protein</topology>
    </subcellularLocation>
    <subcellularLocation>
        <location evidence="2">Endomembrane system</location>
        <topology evidence="2">Peripheral membrane protein</topology>
    </subcellularLocation>
</comment>
<comment type="subunit">
    <text evidence="10 11">F-type ATPases have 2 components, CF(1) - the catalytic core - and CF(0) - the membrane proton channel. CF(1) has five subunits: alpha(3), beta(3), gamma(1), delta(1), epsilon(1). CF(0) has three main subunits: a, b and c.</text>
</comment>
<sequence>MADTDKLHVSLVTPERELFAGEVDQVVAPGVEGEFGVLAHHAPFMTTLAEGDVTILDGVTKRVFQVRGGFADVNEDGMTILAEHANEYGENVH</sequence>
<keyword evidence="7 10" id="KW-0472">Membrane</keyword>
<dbReference type="Gene3D" id="2.60.15.10">
    <property type="entry name" value="F0F1 ATP synthase delta/epsilon subunit, N-terminal"/>
    <property type="match status" value="1"/>
</dbReference>
<evidence type="ECO:0000256" key="6">
    <source>
        <dbReference type="ARBA" id="ARBA00023065"/>
    </source>
</evidence>
<dbReference type="GO" id="GO:0046933">
    <property type="term" value="F:proton-transporting ATP synthase activity, rotational mechanism"/>
    <property type="evidence" value="ECO:0007669"/>
    <property type="project" value="UniProtKB-UniRule"/>
</dbReference>
<dbReference type="EMBL" id="FMTS01000002">
    <property type="protein sequence ID" value="SCW56549.1"/>
    <property type="molecule type" value="Genomic_DNA"/>
</dbReference>
<dbReference type="NCBIfam" id="NF009983">
    <property type="entry name" value="PRK13449.1"/>
    <property type="match status" value="1"/>
</dbReference>
<evidence type="ECO:0000256" key="8">
    <source>
        <dbReference type="ARBA" id="ARBA00023196"/>
    </source>
</evidence>
<keyword evidence="14" id="KW-1185">Reference proteome</keyword>
<evidence type="ECO:0000256" key="1">
    <source>
        <dbReference type="ARBA" id="ARBA00003543"/>
    </source>
</evidence>
<dbReference type="Pfam" id="PF02823">
    <property type="entry name" value="ATP-synt_DE_N"/>
    <property type="match status" value="1"/>
</dbReference>
<evidence type="ECO:0000256" key="9">
    <source>
        <dbReference type="ARBA" id="ARBA00023310"/>
    </source>
</evidence>
<keyword evidence="5 10" id="KW-0375">Hydrogen ion transport</keyword>
<dbReference type="PANTHER" id="PTHR13822:SF10">
    <property type="entry name" value="ATP SYNTHASE EPSILON CHAIN, CHLOROPLASTIC"/>
    <property type="match status" value="1"/>
</dbReference>
<dbReference type="CDD" id="cd12152">
    <property type="entry name" value="F1-ATPase_delta"/>
    <property type="match status" value="1"/>
</dbReference>
<gene>
    <name evidence="10" type="primary">atpC</name>
    <name evidence="13" type="ORF">SAMN02927928_1958</name>
</gene>
<dbReference type="OrthoDB" id="9799969at2"/>
<accession>A0A1G4RK49</accession>
<dbReference type="GO" id="GO:0005524">
    <property type="term" value="F:ATP binding"/>
    <property type="evidence" value="ECO:0007669"/>
    <property type="project" value="UniProtKB-UniRule"/>
</dbReference>
<comment type="function">
    <text evidence="1 10">Produces ATP from ADP in the presence of a proton gradient across the membrane.</text>
</comment>
<dbReference type="InterPro" id="IPR036771">
    <property type="entry name" value="ATPsynth_dsu/esu_N"/>
</dbReference>
<dbReference type="GO" id="GO:0005886">
    <property type="term" value="C:plasma membrane"/>
    <property type="evidence" value="ECO:0007669"/>
    <property type="project" value="UniProtKB-SubCell"/>
</dbReference>
<evidence type="ECO:0000256" key="2">
    <source>
        <dbReference type="ARBA" id="ARBA00004184"/>
    </source>
</evidence>
<dbReference type="NCBIfam" id="TIGR01216">
    <property type="entry name" value="ATP_synt_epsi"/>
    <property type="match status" value="1"/>
</dbReference>
<keyword evidence="8 10" id="KW-0139">CF(1)</keyword>
<proteinExistence type="inferred from homology"/>
<evidence type="ECO:0000256" key="3">
    <source>
        <dbReference type="ARBA" id="ARBA00005712"/>
    </source>
</evidence>
<dbReference type="InterPro" id="IPR001469">
    <property type="entry name" value="ATP_synth_F1_dsu/esu"/>
</dbReference>
<dbReference type="PANTHER" id="PTHR13822">
    <property type="entry name" value="ATP SYNTHASE DELTA/EPSILON CHAIN"/>
    <property type="match status" value="1"/>
</dbReference>
<dbReference type="STRING" id="260084.SAMN02927928_1958"/>
<evidence type="ECO:0000313" key="13">
    <source>
        <dbReference type="EMBL" id="SCW56549.1"/>
    </source>
</evidence>
<organism evidence="13 14">
    <name type="scientific">Asticcacaulis taihuensis</name>
    <dbReference type="NCBI Taxonomy" id="260084"/>
    <lineage>
        <taxon>Bacteria</taxon>
        <taxon>Pseudomonadati</taxon>
        <taxon>Pseudomonadota</taxon>
        <taxon>Alphaproteobacteria</taxon>
        <taxon>Caulobacterales</taxon>
        <taxon>Caulobacteraceae</taxon>
        <taxon>Asticcacaulis</taxon>
    </lineage>
</organism>
<dbReference type="HAMAP" id="MF_00530">
    <property type="entry name" value="ATP_synth_epsil_bac"/>
    <property type="match status" value="1"/>
</dbReference>
<dbReference type="GO" id="GO:0045259">
    <property type="term" value="C:proton-transporting ATP synthase complex"/>
    <property type="evidence" value="ECO:0007669"/>
    <property type="project" value="UniProtKB-KW"/>
</dbReference>
<dbReference type="SUPFAM" id="SSF51344">
    <property type="entry name" value="Epsilon subunit of F1F0-ATP synthase N-terminal domain"/>
    <property type="match status" value="1"/>
</dbReference>
<keyword evidence="4 10" id="KW-0813">Transport</keyword>
<dbReference type="Proteomes" id="UP000199150">
    <property type="component" value="Unassembled WGS sequence"/>
</dbReference>
<keyword evidence="6 10" id="KW-0406">Ion transport</keyword>